<feature type="signal peptide" evidence="2">
    <location>
        <begin position="1"/>
        <end position="16"/>
    </location>
</feature>
<dbReference type="InterPro" id="IPR025660">
    <property type="entry name" value="Pept_his_AS"/>
</dbReference>
<dbReference type="PRINTS" id="PR00705">
    <property type="entry name" value="PAPAIN"/>
</dbReference>
<evidence type="ECO:0000259" key="3">
    <source>
        <dbReference type="SMART" id="SM00645"/>
    </source>
</evidence>
<dbReference type="SMART" id="SM00645">
    <property type="entry name" value="Pept_C1"/>
    <property type="match status" value="1"/>
</dbReference>
<gene>
    <name evidence="4" type="ORF">M0813_19371</name>
</gene>
<organism evidence="4 5">
    <name type="scientific">Anaeramoeba flamelloides</name>
    <dbReference type="NCBI Taxonomy" id="1746091"/>
    <lineage>
        <taxon>Eukaryota</taxon>
        <taxon>Metamonada</taxon>
        <taxon>Anaeramoebidae</taxon>
        <taxon>Anaeramoeba</taxon>
    </lineage>
</organism>
<dbReference type="PROSITE" id="PS00639">
    <property type="entry name" value="THIOL_PROTEASE_HIS"/>
    <property type="match status" value="1"/>
</dbReference>
<proteinExistence type="inferred from homology"/>
<comment type="caution">
    <text evidence="4">The sequence shown here is derived from an EMBL/GenBank/DDBJ whole genome shotgun (WGS) entry which is preliminary data.</text>
</comment>
<dbReference type="Gene3D" id="3.90.70.10">
    <property type="entry name" value="Cysteine proteinases"/>
    <property type="match status" value="1"/>
</dbReference>
<keyword evidence="5" id="KW-1185">Reference proteome</keyword>
<feature type="domain" description="Peptidase C1A papain C-terminal" evidence="3">
    <location>
        <begin position="69"/>
        <end position="287"/>
    </location>
</feature>
<reference evidence="4" key="1">
    <citation type="submission" date="2022-08" db="EMBL/GenBank/DDBJ databases">
        <title>Novel sulfate-reducing endosymbionts in the free-living metamonad Anaeramoeba.</title>
        <authorList>
            <person name="Jerlstrom-Hultqvist J."/>
            <person name="Cepicka I."/>
            <person name="Gallot-Lavallee L."/>
            <person name="Salas-Leiva D."/>
            <person name="Curtis B.A."/>
            <person name="Zahonova K."/>
            <person name="Pipaliya S."/>
            <person name="Dacks J."/>
            <person name="Roger A.J."/>
        </authorList>
    </citation>
    <scope>NUCLEOTIDE SEQUENCE</scope>
    <source>
        <strain evidence="4">Schooner1</strain>
    </source>
</reference>
<dbReference type="InterPro" id="IPR000169">
    <property type="entry name" value="Pept_cys_AS"/>
</dbReference>
<dbReference type="PROSITE" id="PS00139">
    <property type="entry name" value="THIOL_PROTEASE_CYS"/>
    <property type="match status" value="1"/>
</dbReference>
<dbReference type="CDD" id="cd02620">
    <property type="entry name" value="Peptidase_C1A_CathepsinB"/>
    <property type="match status" value="1"/>
</dbReference>
<dbReference type="InterPro" id="IPR038765">
    <property type="entry name" value="Papain-like_cys_pep_sf"/>
</dbReference>
<dbReference type="InterPro" id="IPR000668">
    <property type="entry name" value="Peptidase_C1A_C"/>
</dbReference>
<protein>
    <submittedName>
        <fullName evidence="4">Tubulointerstitial nephritis antigen-like 1</fullName>
    </submittedName>
</protein>
<dbReference type="EMBL" id="JAOAOG010000136">
    <property type="protein sequence ID" value="KAJ6246233.1"/>
    <property type="molecule type" value="Genomic_DNA"/>
</dbReference>
<evidence type="ECO:0000256" key="1">
    <source>
        <dbReference type="ARBA" id="ARBA00008455"/>
    </source>
</evidence>
<dbReference type="InterPro" id="IPR013128">
    <property type="entry name" value="Peptidase_C1A"/>
</dbReference>
<evidence type="ECO:0000256" key="2">
    <source>
        <dbReference type="SAM" id="SignalP"/>
    </source>
</evidence>
<feature type="chain" id="PRO_5047520585" evidence="2">
    <location>
        <begin position="17"/>
        <end position="290"/>
    </location>
</feature>
<dbReference type="SUPFAM" id="SSF54001">
    <property type="entry name" value="Cysteine proteinases"/>
    <property type="match status" value="1"/>
</dbReference>
<name>A0ABQ8YNR8_9EUKA</name>
<accession>A0ABQ8YNR8</accession>
<dbReference type="PANTHER" id="PTHR12411">
    <property type="entry name" value="CYSTEINE PROTEASE FAMILY C1-RELATED"/>
    <property type="match status" value="1"/>
</dbReference>
<dbReference type="Proteomes" id="UP001150062">
    <property type="component" value="Unassembled WGS sequence"/>
</dbReference>
<sequence length="290" mass="32315">MKIIICLFVIFGLIFANQQLIDEVNSKQNLWIAGQTKFSSWSQDEIIAMLGAKMKPGRAVRESEVVFDVPDSYDFDQDQAACKGEILDQGKCGSCWTFGTATSFTKRRCKLTQDYIAFSEQDLVSCDKDCDGCNGGFPFDACQWVEEHGLVKSSCYPYTSGNGNSGWCKSKCVDGEDWKTYKMKSGSCKSYVNENEIQNTIYQDGPVCGTMIVYEDFMKYTGGVYKHISGEMLGGHAITIIGWGEDNGTKYWKVQNSWGEKWGEDGYFRILRGTDECGIEAGADAGIPEI</sequence>
<keyword evidence="2" id="KW-0732">Signal</keyword>
<evidence type="ECO:0000313" key="5">
    <source>
        <dbReference type="Proteomes" id="UP001150062"/>
    </source>
</evidence>
<evidence type="ECO:0000313" key="4">
    <source>
        <dbReference type="EMBL" id="KAJ6246233.1"/>
    </source>
</evidence>
<dbReference type="Pfam" id="PF00112">
    <property type="entry name" value="Peptidase_C1"/>
    <property type="match status" value="1"/>
</dbReference>
<comment type="similarity">
    <text evidence="1">Belongs to the peptidase C1 family.</text>
</comment>